<dbReference type="FunFam" id="2.10.25.10:FF:000055">
    <property type="entry name" value="alpha-tectorin isoform X1"/>
    <property type="match status" value="1"/>
</dbReference>
<dbReference type="PANTHER" id="PTHR11339">
    <property type="entry name" value="EXTRACELLULAR MATRIX GLYCOPROTEIN RELATED"/>
    <property type="match status" value="1"/>
</dbReference>
<evidence type="ECO:0000256" key="2">
    <source>
        <dbReference type="ARBA" id="ARBA00023157"/>
    </source>
</evidence>
<protein>
    <submittedName>
        <fullName evidence="7">Putative IgGFc-binding protein</fullName>
    </submittedName>
</protein>
<evidence type="ECO:0000313" key="8">
    <source>
        <dbReference type="Proteomes" id="UP000230750"/>
    </source>
</evidence>
<name>A0A2G8L682_STIJA</name>
<dbReference type="InterPro" id="IPR050780">
    <property type="entry name" value="Mucin_vWF_Thrombospondin_sf"/>
</dbReference>
<keyword evidence="1" id="KW-0677">Repeat</keyword>
<keyword evidence="3" id="KW-0325">Glycoprotein</keyword>
<accession>A0A2G8L682</accession>
<feature type="domain" description="VWFD" evidence="6">
    <location>
        <begin position="1674"/>
        <end position="1853"/>
    </location>
</feature>
<gene>
    <name evidence="7" type="ORF">BSL78_07331</name>
</gene>
<feature type="domain" description="VWFD" evidence="6">
    <location>
        <begin position="539"/>
        <end position="704"/>
    </location>
</feature>
<dbReference type="InterPro" id="IPR014853">
    <property type="entry name" value="VWF/SSPO/ZAN-like_Cys-rich_dom"/>
</dbReference>
<dbReference type="Pfam" id="PF12714">
    <property type="entry name" value="TILa"/>
    <property type="match status" value="5"/>
</dbReference>
<evidence type="ECO:0000256" key="3">
    <source>
        <dbReference type="ARBA" id="ARBA00023180"/>
    </source>
</evidence>
<dbReference type="PROSITE" id="PS50026">
    <property type="entry name" value="EGF_3"/>
    <property type="match status" value="2"/>
</dbReference>
<dbReference type="SMART" id="SM00832">
    <property type="entry name" value="C8"/>
    <property type="match status" value="4"/>
</dbReference>
<proteinExistence type="predicted"/>
<dbReference type="STRING" id="307972.A0A2G8L682"/>
<feature type="domain" description="VWFD" evidence="6">
    <location>
        <begin position="146"/>
        <end position="323"/>
    </location>
</feature>
<dbReference type="InterPro" id="IPR025615">
    <property type="entry name" value="TILa_dom"/>
</dbReference>
<reference evidence="7 8" key="1">
    <citation type="journal article" date="2017" name="PLoS Biol.">
        <title>The sea cucumber genome provides insights into morphological evolution and visceral regeneration.</title>
        <authorList>
            <person name="Zhang X."/>
            <person name="Sun L."/>
            <person name="Yuan J."/>
            <person name="Sun Y."/>
            <person name="Gao Y."/>
            <person name="Zhang L."/>
            <person name="Li S."/>
            <person name="Dai H."/>
            <person name="Hamel J.F."/>
            <person name="Liu C."/>
            <person name="Yu Y."/>
            <person name="Liu S."/>
            <person name="Lin W."/>
            <person name="Guo K."/>
            <person name="Jin S."/>
            <person name="Xu P."/>
            <person name="Storey K.B."/>
            <person name="Huan P."/>
            <person name="Zhang T."/>
            <person name="Zhou Y."/>
            <person name="Zhang J."/>
            <person name="Lin C."/>
            <person name="Li X."/>
            <person name="Xing L."/>
            <person name="Huo D."/>
            <person name="Sun M."/>
            <person name="Wang L."/>
            <person name="Mercier A."/>
            <person name="Li F."/>
            <person name="Yang H."/>
            <person name="Xiang J."/>
        </authorList>
    </citation>
    <scope>NUCLEOTIDE SEQUENCE [LARGE SCALE GENOMIC DNA]</scope>
    <source>
        <strain evidence="7">Shaxun</strain>
        <tissue evidence="7">Muscle</tissue>
    </source>
</reference>
<evidence type="ECO:0000256" key="4">
    <source>
        <dbReference type="PROSITE-ProRule" id="PRU00076"/>
    </source>
</evidence>
<dbReference type="EMBL" id="MRZV01000201">
    <property type="protein sequence ID" value="PIK55771.1"/>
    <property type="molecule type" value="Genomic_DNA"/>
</dbReference>
<dbReference type="InterPro" id="IPR000742">
    <property type="entry name" value="EGF"/>
</dbReference>
<evidence type="ECO:0000259" key="5">
    <source>
        <dbReference type="PROSITE" id="PS50026"/>
    </source>
</evidence>
<feature type="domain" description="EGF-like" evidence="5">
    <location>
        <begin position="103"/>
        <end position="141"/>
    </location>
</feature>
<organism evidence="7 8">
    <name type="scientific">Stichopus japonicus</name>
    <name type="common">Sea cucumber</name>
    <dbReference type="NCBI Taxonomy" id="307972"/>
    <lineage>
        <taxon>Eukaryota</taxon>
        <taxon>Metazoa</taxon>
        <taxon>Echinodermata</taxon>
        <taxon>Eleutherozoa</taxon>
        <taxon>Echinozoa</taxon>
        <taxon>Holothuroidea</taxon>
        <taxon>Aspidochirotacea</taxon>
        <taxon>Aspidochirotida</taxon>
        <taxon>Stichopodidae</taxon>
        <taxon>Apostichopus</taxon>
    </lineage>
</organism>
<comment type="caution">
    <text evidence="7">The sequence shown here is derived from an EMBL/GenBank/DDBJ whole genome shotgun (WGS) entry which is preliminary data.</text>
</comment>
<dbReference type="Pfam" id="PF01826">
    <property type="entry name" value="TIL"/>
    <property type="match status" value="3"/>
</dbReference>
<dbReference type="SMART" id="SM00216">
    <property type="entry name" value="VWD"/>
    <property type="match status" value="5"/>
</dbReference>
<dbReference type="Gene3D" id="2.10.25.10">
    <property type="entry name" value="Laminin"/>
    <property type="match status" value="6"/>
</dbReference>
<feature type="domain" description="EGF-like" evidence="5">
    <location>
        <begin position="1230"/>
        <end position="1268"/>
    </location>
</feature>
<dbReference type="InterPro" id="IPR002919">
    <property type="entry name" value="TIL_dom"/>
</dbReference>
<dbReference type="Proteomes" id="UP000230750">
    <property type="component" value="Unassembled WGS sequence"/>
</dbReference>
<dbReference type="SUPFAM" id="SSF57567">
    <property type="entry name" value="Serine protease inhibitors"/>
    <property type="match status" value="4"/>
</dbReference>
<dbReference type="GO" id="GO:0031012">
    <property type="term" value="C:extracellular matrix"/>
    <property type="evidence" value="ECO:0007669"/>
    <property type="project" value="TreeGrafter"/>
</dbReference>
<dbReference type="SMART" id="SM00181">
    <property type="entry name" value="EGF"/>
    <property type="match status" value="5"/>
</dbReference>
<evidence type="ECO:0000313" key="7">
    <source>
        <dbReference type="EMBL" id="PIK55771.1"/>
    </source>
</evidence>
<dbReference type="InterPro" id="IPR001846">
    <property type="entry name" value="VWF_type-D"/>
</dbReference>
<dbReference type="GO" id="GO:0005615">
    <property type="term" value="C:extracellular space"/>
    <property type="evidence" value="ECO:0007669"/>
    <property type="project" value="TreeGrafter"/>
</dbReference>
<feature type="domain" description="VWFD" evidence="6">
    <location>
        <begin position="875"/>
        <end position="1047"/>
    </location>
</feature>
<keyword evidence="8" id="KW-1185">Reference proteome</keyword>
<dbReference type="CDD" id="cd19941">
    <property type="entry name" value="TIL"/>
    <property type="match status" value="3"/>
</dbReference>
<sequence length="1928" mass="209524">MFVSTDPDVFKQFSTAAAFECPAGTVYNHCGSGCPPTCTGEVVETCPTECIEVCECPEGQSLSDGKCVPLEECGCALESGGYLPSGGEALVDGCSQLCSCQAGKLTCSASSCHENAECVTKGGVTKCYCHEGYDGDGQTCKPIGDCHCTIWGDPHLISFDNVPFDFQGDCEYTLLKPCGESDLPDFELIGNLFKDSPNDKYSYIRGMRLVLGGKVYELLHKGKVLVDGLVEPLPYRDEETNVQITPISTYLSLTTDFGLSVVWTGNDATKITVSKEKFFDVSCGLCGTCNDVKRDEFLSITGELLSNPIDFGNSWKTGDRQCVDTPEEIVCPVGGEAETEAKNACNAIIDPLGALAVCHDFVDPTPFYDACVYDVCASEEGENLCTNMDEYSKACSDAGGVSNFWWKDRPECQPECPDGSIYIPSFPGCPPSCIHPQGDPTCPGSLPVCLCQFPALYHDGECVEDCTGCRLESGAYVKDGTVQVNEDCTESCTCVEGELQCAPLECHEAAECGVKGGVRGCQCKAGYTGDGLTCVEAACECTAWGDPHYVTFDGARYDFQGDCEYVLVERCTEDENDPIEPFRVIANNLKIKPTDLVSYTRAVRLETRGKTYEIQDDGTVFIDGIQEPLPYKDDVVTVQRCYRTKYPAGVKVKAFHDTHLGKTCGLCGTCNKDPSDEFQLPSGDMATNAVEFANAWSNGGRTCIEDEGEEPCKEGSEDKTNAEDSCSVLTSVSGPFAECRAILDPSAIFDACSVDVCVTTDKAEALCTNLRVYARACLDAGGDPGNWWETVTECEPPCPADMVYDPCGSACQPTCAGESAEDCKFLCEEVCVCPEGLMLDVDRCVPEAECGCKLPTGGYIQQGEEVMNEDCSEVCRCTETGLDCSANTCPSKATCDVKNGIRNCYCPDQYVMKDGTCERERPRDEVSYLRYLRLELDGVSYEIFLGGKVKVNGRRVFLPYVDEEKGITVGNQVFGFTTIAAEFGLFVMFDNVQKAEIHVHAQHAGQTCGMCGTCTETQSDELTLPNGELATTVEAFGAAWRNDETCGTEEVTENPCKPGSDGETKGRDLCSLLIAVPGPFSPCSDFKNPQDMYDACVQDVCMSLQPAMSCSAMKLFAQQCRQAGGVPGDWVAQAPHCQEPSALKTCPEGSMLIPFGEGCQPTCNDPTGQQNCQPNTIIETCLCQFPNILHNDECIDPGDCGCVSPSNYLMEVGDRYISDNCDEICHCSTTGLECATYTCNENANCELKDGLRDCYCRHGYSGDGQTCTGSDISASLSGDPHFLSFDSRKFDYQGSCEYTLVETCGTGEALPYFELIGNFNKPRPHFRVTVTASYRLHYRGIVFEVRGARGCFVDGAAVTLPFSREGVTMTYVPNNKWVITSDFGLVINSEFSVWYSTQYANIVVRLPPEFTERVCGLFGTANGNSRDDLMMRNGEVARSIGQFGNSWVTGDRECQPPEPVDPCPEGDPNRATAIDKCWVMVDKFGPLAGCRDFLDPQELFDDCVYDVCLTNLETEHICKNIEAYVTLCRNRGGSPGSWWTYVPECAAPCPAGLEYTDCGTACPPSCENPDGPVECAETCIETCQCPEGQVLDGEKCVFDYNCGCKLQNGVYISQGDVYTYDDCSLRCTCVDGEEKCEAYGCRGTEECKVVGGERGCFCKEGLKFNGQECSDEPCSCQVWGDPHYITFDGLAYDFQGDCEYVLVETCDHGDLPTFRVIGSNDKNLPSQSVSYLRRVRLEYNNMDYEILSTGVMKVGGVAETLPYTTGGTEHVTITLLPPGKIMVVTHFGLKMTFTYADAGLTVEVSPDYYEVLCGLCGTCNKDPTDEFVLPSGELAESASAFGNAWTVGDKQCTPDSGIDPCDGKDDVKVDAENLCYILKADGPFASCHEFVALIRITTAVFTILAPPGDGLILCCLRSIYDRLSQCRW</sequence>
<dbReference type="PANTHER" id="PTHR11339:SF373">
    <property type="entry name" value="VWFD DOMAIN-CONTAINING PROTEIN"/>
    <property type="match status" value="1"/>
</dbReference>
<dbReference type="PROSITE" id="PS51233">
    <property type="entry name" value="VWFD"/>
    <property type="match status" value="5"/>
</dbReference>
<evidence type="ECO:0000256" key="1">
    <source>
        <dbReference type="ARBA" id="ARBA00022737"/>
    </source>
</evidence>
<evidence type="ECO:0000259" key="6">
    <source>
        <dbReference type="PROSITE" id="PS51233"/>
    </source>
</evidence>
<dbReference type="Pfam" id="PF08742">
    <property type="entry name" value="C8"/>
    <property type="match status" value="4"/>
</dbReference>
<feature type="domain" description="VWFD" evidence="6">
    <location>
        <begin position="1272"/>
        <end position="1455"/>
    </location>
</feature>
<dbReference type="PROSITE" id="PS01186">
    <property type="entry name" value="EGF_2"/>
    <property type="match status" value="3"/>
</dbReference>
<comment type="caution">
    <text evidence="4">Lacks conserved residue(s) required for the propagation of feature annotation.</text>
</comment>
<keyword evidence="2" id="KW-1015">Disulfide bond</keyword>
<dbReference type="InterPro" id="IPR001007">
    <property type="entry name" value="VWF_dom"/>
</dbReference>
<dbReference type="Pfam" id="PF00094">
    <property type="entry name" value="VWD"/>
    <property type="match status" value="5"/>
</dbReference>
<dbReference type="OrthoDB" id="6236007at2759"/>
<keyword evidence="4" id="KW-0245">EGF-like domain</keyword>
<dbReference type="InterPro" id="IPR036084">
    <property type="entry name" value="Ser_inhib-like_sf"/>
</dbReference>
<dbReference type="SMART" id="SM00215">
    <property type="entry name" value="VWC_out"/>
    <property type="match status" value="4"/>
</dbReference>